<evidence type="ECO:0000313" key="1">
    <source>
        <dbReference type="EMBL" id="ORD93572.1"/>
    </source>
</evidence>
<dbReference type="EMBL" id="LWDP01000066">
    <property type="protein sequence ID" value="ORD93572.1"/>
    <property type="molecule type" value="Genomic_DNA"/>
</dbReference>
<keyword evidence="2" id="KW-1185">Reference proteome</keyword>
<dbReference type="AlphaFoldDB" id="A0A1Y1S579"/>
<gene>
    <name evidence="1" type="ORF">ECANGB1_1979</name>
</gene>
<evidence type="ECO:0000313" key="2">
    <source>
        <dbReference type="Proteomes" id="UP000192639"/>
    </source>
</evidence>
<protein>
    <submittedName>
        <fullName evidence="1">Uncharacterized protein</fullName>
    </submittedName>
</protein>
<reference evidence="1 2" key="1">
    <citation type="journal article" date="2017" name="Environ. Microbiol.">
        <title>Decay of the glycolytic pathway and adaptation to intranuclear parasitism within Enterocytozoonidae microsporidia.</title>
        <authorList>
            <person name="Wiredu Boakye D."/>
            <person name="Jaroenlak P."/>
            <person name="Prachumwat A."/>
            <person name="Williams T.A."/>
            <person name="Bateman K.S."/>
            <person name="Itsathitphaisarn O."/>
            <person name="Sritunyalucksana K."/>
            <person name="Paszkiewicz K.H."/>
            <person name="Moore K.A."/>
            <person name="Stentiford G.D."/>
            <person name="Williams B.A."/>
        </authorList>
    </citation>
    <scope>NUCLEOTIDE SEQUENCE [LARGE SCALE GENOMIC DNA]</scope>
    <source>
        <strain evidence="1 2">GB1</strain>
    </source>
</reference>
<dbReference type="Proteomes" id="UP000192639">
    <property type="component" value="Unassembled WGS sequence"/>
</dbReference>
<proteinExistence type="predicted"/>
<dbReference type="VEuPathDB" id="MicrosporidiaDB:ECANGB1_1979"/>
<name>A0A1Y1S579_9MICR</name>
<sequence length="105" mass="12882">MNKETEKDELSRRIEKWKERMGELDILNTYNEFYEVIKYINGVFEEKQESKDVELMKRQILRQQKVSKTCQEIRSVMEKTFEVEKMKQLADRVEKEMSELNQMHE</sequence>
<accession>A0A1Y1S579</accession>
<comment type="caution">
    <text evidence="1">The sequence shown here is derived from an EMBL/GenBank/DDBJ whole genome shotgun (WGS) entry which is preliminary data.</text>
</comment>
<organism evidence="1 2">
    <name type="scientific">Enterospora canceri</name>
    <dbReference type="NCBI Taxonomy" id="1081671"/>
    <lineage>
        <taxon>Eukaryota</taxon>
        <taxon>Fungi</taxon>
        <taxon>Fungi incertae sedis</taxon>
        <taxon>Microsporidia</taxon>
        <taxon>Enterocytozoonidae</taxon>
        <taxon>Enterospora</taxon>
    </lineage>
</organism>